<keyword evidence="2" id="KW-1185">Reference proteome</keyword>
<dbReference type="InParanoid" id="E5AE15"/>
<sequence>MFPATFVPTSPPPHNPLLQITIRRTHQTLPQIIKAMRQMLGFEKRGEFRGA</sequence>
<dbReference type="AlphaFoldDB" id="E5AE15"/>
<reference evidence="2" key="1">
    <citation type="journal article" date="2011" name="Nat. Commun.">
        <title>Effector diversification within compartments of the Leptosphaeria maculans genome affected by Repeat-Induced Point mutations.</title>
        <authorList>
            <person name="Rouxel T."/>
            <person name="Grandaubert J."/>
            <person name="Hane J.K."/>
            <person name="Hoede C."/>
            <person name="van de Wouw A.P."/>
            <person name="Couloux A."/>
            <person name="Dominguez V."/>
            <person name="Anthouard V."/>
            <person name="Bally P."/>
            <person name="Bourras S."/>
            <person name="Cozijnsen A.J."/>
            <person name="Ciuffetti L.M."/>
            <person name="Degrave A."/>
            <person name="Dilmaghani A."/>
            <person name="Duret L."/>
            <person name="Fudal I."/>
            <person name="Goodwin S.B."/>
            <person name="Gout L."/>
            <person name="Glaser N."/>
            <person name="Linglin J."/>
            <person name="Kema G.H.J."/>
            <person name="Lapalu N."/>
            <person name="Lawrence C.B."/>
            <person name="May K."/>
            <person name="Meyer M."/>
            <person name="Ollivier B."/>
            <person name="Poulain J."/>
            <person name="Schoch C.L."/>
            <person name="Simon A."/>
            <person name="Spatafora J.W."/>
            <person name="Stachowiak A."/>
            <person name="Turgeon B.G."/>
            <person name="Tyler B.M."/>
            <person name="Vincent D."/>
            <person name="Weissenbach J."/>
            <person name="Amselem J."/>
            <person name="Quesneville H."/>
            <person name="Oliver R.P."/>
            <person name="Wincker P."/>
            <person name="Balesdent M.-H."/>
            <person name="Howlett B.J."/>
        </authorList>
    </citation>
    <scope>NUCLEOTIDE SEQUENCE [LARGE SCALE GENOMIC DNA]</scope>
    <source>
        <strain evidence="2">JN3 / isolate v23.1.3 / race Av1-4-5-6-7-8</strain>
    </source>
</reference>
<name>E5AE15_LEPMJ</name>
<dbReference type="HOGENOM" id="CLU_3106862_0_0_1"/>
<evidence type="ECO:0000313" key="2">
    <source>
        <dbReference type="Proteomes" id="UP000002668"/>
    </source>
</evidence>
<protein>
    <submittedName>
        <fullName evidence="1">Predicted protein</fullName>
    </submittedName>
</protein>
<dbReference type="Proteomes" id="UP000002668">
    <property type="component" value="Genome"/>
</dbReference>
<organism evidence="1 2">
    <name type="scientific">Leptosphaeria maculans (strain JN3 / isolate v23.1.3 / race Av1-4-5-6-7-8)</name>
    <name type="common">Blackleg fungus</name>
    <name type="synonym">Phoma lingam</name>
    <dbReference type="NCBI Taxonomy" id="985895"/>
    <lineage>
        <taxon>Eukaryota</taxon>
        <taxon>Fungi</taxon>
        <taxon>Dikarya</taxon>
        <taxon>Ascomycota</taxon>
        <taxon>Pezizomycotina</taxon>
        <taxon>Dothideomycetes</taxon>
        <taxon>Pleosporomycetidae</taxon>
        <taxon>Pleosporales</taxon>
        <taxon>Pleosporineae</taxon>
        <taxon>Leptosphaeriaceae</taxon>
        <taxon>Plenodomus</taxon>
        <taxon>Plenodomus lingam/Leptosphaeria maculans species complex</taxon>
    </lineage>
</organism>
<gene>
    <name evidence="1" type="ORF">LEMA_uP002410.1</name>
</gene>
<dbReference type="EMBL" id="FP929139">
    <property type="protein sequence ID" value="CBY01454.1"/>
    <property type="molecule type" value="Genomic_DNA"/>
</dbReference>
<proteinExistence type="predicted"/>
<dbReference type="VEuPathDB" id="FungiDB:LEMA_uP002410.1"/>
<accession>E5AE15</accession>
<evidence type="ECO:0000313" key="1">
    <source>
        <dbReference type="EMBL" id="CBY01454.1"/>
    </source>
</evidence>